<dbReference type="InterPro" id="IPR036465">
    <property type="entry name" value="vWFA_dom_sf"/>
</dbReference>
<dbReference type="SMART" id="SM00609">
    <property type="entry name" value="VIT"/>
    <property type="match status" value="1"/>
</dbReference>
<dbReference type="SUPFAM" id="SSF53300">
    <property type="entry name" value="vWA-like"/>
    <property type="match status" value="1"/>
</dbReference>
<feature type="domain" description="SLH" evidence="3">
    <location>
        <begin position="725"/>
        <end position="788"/>
    </location>
</feature>
<feature type="chain" id="PRO_5009515374" description="VWA domain-containing protein" evidence="1">
    <location>
        <begin position="27"/>
        <end position="912"/>
    </location>
</feature>
<evidence type="ECO:0000256" key="1">
    <source>
        <dbReference type="SAM" id="SignalP"/>
    </source>
</evidence>
<evidence type="ECO:0000313" key="6">
    <source>
        <dbReference type="Proteomes" id="UP000177521"/>
    </source>
</evidence>
<feature type="domain" description="SLH" evidence="3">
    <location>
        <begin position="851"/>
        <end position="912"/>
    </location>
</feature>
<dbReference type="Gene3D" id="3.40.50.410">
    <property type="entry name" value="von Willebrand factor, type A domain"/>
    <property type="match status" value="1"/>
</dbReference>
<evidence type="ECO:0000313" key="5">
    <source>
        <dbReference type="EMBL" id="OGC82708.1"/>
    </source>
</evidence>
<accession>A0A1F4XM76</accession>
<organism evidence="5 6">
    <name type="scientific">Candidatus Abawacabacteria bacterium RIFCSPHIGHO2_01_FULL_46_8</name>
    <dbReference type="NCBI Taxonomy" id="1817815"/>
    <lineage>
        <taxon>Bacteria</taxon>
        <taxon>Candidatus Abawacaibacteriota</taxon>
    </lineage>
</organism>
<evidence type="ECO:0000259" key="3">
    <source>
        <dbReference type="PROSITE" id="PS51272"/>
    </source>
</evidence>
<gene>
    <name evidence="5" type="ORF">A2788_02460</name>
</gene>
<feature type="signal peptide" evidence="1">
    <location>
        <begin position="1"/>
        <end position="26"/>
    </location>
</feature>
<dbReference type="InterPro" id="IPR013694">
    <property type="entry name" value="VIT"/>
</dbReference>
<name>A0A1F4XM76_9BACT</name>
<dbReference type="PROSITE" id="PS51468">
    <property type="entry name" value="VIT"/>
    <property type="match status" value="1"/>
</dbReference>
<feature type="domain" description="VIT" evidence="4">
    <location>
        <begin position="32"/>
        <end position="160"/>
    </location>
</feature>
<dbReference type="InterPro" id="IPR001119">
    <property type="entry name" value="SLH_dom"/>
</dbReference>
<evidence type="ECO:0000259" key="2">
    <source>
        <dbReference type="PROSITE" id="PS50234"/>
    </source>
</evidence>
<dbReference type="PROSITE" id="PS50234">
    <property type="entry name" value="VWFA"/>
    <property type="match status" value="1"/>
</dbReference>
<dbReference type="PROSITE" id="PS51272">
    <property type="entry name" value="SLH"/>
    <property type="match status" value="3"/>
</dbReference>
<dbReference type="Pfam" id="PF00395">
    <property type="entry name" value="SLH"/>
    <property type="match status" value="3"/>
</dbReference>
<dbReference type="EMBL" id="MEWS01000010">
    <property type="protein sequence ID" value="OGC82708.1"/>
    <property type="molecule type" value="Genomic_DNA"/>
</dbReference>
<dbReference type="PANTHER" id="PTHR10338">
    <property type="entry name" value="INTER-ALPHA-TRYPSIN INHIBITOR HEAVY CHAIN FAMILY MEMBER"/>
    <property type="match status" value="1"/>
</dbReference>
<dbReference type="AlphaFoldDB" id="A0A1F4XM76"/>
<proteinExistence type="predicted"/>
<sequence length="912" mass="100475">MKKPLVLLVLALFFLAHFNSGTQAFADGLIIIEPPSVPPLIPDTALAVKEHQVKVEIKDAVATTSIEQIFSNPNDRIVEGTYLFPIPEAAAISNFTATWQGEELKGEVLPKDEARKIYQAIVRRQLDPALLEYVGTDLFRARIFPLGPKETRNFKLVYSELVPLERGTHRYRYPLNTERFSSQKLERVSIEIKIKMSQAIKNIYSPSHKLKIERQGEEEVTALYQDEQVKPDQDFWLSWSTSGDDVGLNLLTYQATGEDAYFILLASPKMVWSETKVLAKDIVLVLDVSGSMKGVKLAQAKEALKYVVSKLNPADRFATIYFNDAVTRMQADLVTVDQQAISKVSKEIDQIEAGGPTDIDAALKAALRYLKTDTERPQTVVFLTDGEPTAGLTETGEIVRDIRASNLAGAKIFTFGVGNDVNAHLLDFIAGDSRGVTTYVAPNENITDKVSEFYDKIASPLLEKLALQFKGADVYDLYPKELPDLYQGSQLIIVGRYKTAADDQLIINLSAGSEGKKQEFTSPPYLLGKIDTSIGEIPLIWATRKVGYLLNQIRLHGENKELVDEVIRLSRLYGIINEYTSFLIDLDPELPLSEQLKQGVSNFSKTLGEKDFAAPIGVAGTGAAKSTQTLQGATSLPLEITPRDQQTKIKRVGAKIFYLINNRWVDAAYHGGKSLLAIKYDSSAYNQILTQLNAGPYLALGKSVIICLKDNCYEIGAVGESDLSDLEVFQDVAALHWSSKYFRALKAAGALSGTATGQALPDQAITRAELLKIVLKLAGIEPDQADLNLLRRLTDVQANTWYGPLVATAIAKGIVSGYSDGSFRPNRLVTRVEALKIMFKAFMVSVEGIVPEDLFKDVKADDWFAPYLSKATSLGIVAGYQDNNFRPQLNISRAEAAKIIVEAKQAAAGSKK</sequence>
<dbReference type="Proteomes" id="UP000177521">
    <property type="component" value="Unassembled WGS sequence"/>
</dbReference>
<comment type="caution">
    <text evidence="5">The sequence shown here is derived from an EMBL/GenBank/DDBJ whole genome shotgun (WGS) entry which is preliminary data.</text>
</comment>
<dbReference type="InterPro" id="IPR050934">
    <property type="entry name" value="ITIH"/>
</dbReference>
<keyword evidence="1" id="KW-0732">Signal</keyword>
<evidence type="ECO:0000259" key="4">
    <source>
        <dbReference type="PROSITE" id="PS51468"/>
    </source>
</evidence>
<protein>
    <recommendedName>
        <fullName evidence="7">VWA domain-containing protein</fullName>
    </recommendedName>
</protein>
<feature type="domain" description="SLH" evidence="3">
    <location>
        <begin position="789"/>
        <end position="850"/>
    </location>
</feature>
<dbReference type="Pfam" id="PF00092">
    <property type="entry name" value="VWA"/>
    <property type="match status" value="1"/>
</dbReference>
<evidence type="ECO:0008006" key="7">
    <source>
        <dbReference type="Google" id="ProtNLM"/>
    </source>
</evidence>
<dbReference type="Pfam" id="PF08487">
    <property type="entry name" value="VIT"/>
    <property type="match status" value="1"/>
</dbReference>
<dbReference type="InterPro" id="IPR002035">
    <property type="entry name" value="VWF_A"/>
</dbReference>
<reference evidence="5 6" key="1">
    <citation type="journal article" date="2016" name="Nat. Commun.">
        <title>Thousands of microbial genomes shed light on interconnected biogeochemical processes in an aquifer system.</title>
        <authorList>
            <person name="Anantharaman K."/>
            <person name="Brown C.T."/>
            <person name="Hug L.A."/>
            <person name="Sharon I."/>
            <person name="Castelle C.J."/>
            <person name="Probst A.J."/>
            <person name="Thomas B.C."/>
            <person name="Singh A."/>
            <person name="Wilkins M.J."/>
            <person name="Karaoz U."/>
            <person name="Brodie E.L."/>
            <person name="Williams K.H."/>
            <person name="Hubbard S.S."/>
            <person name="Banfield J.F."/>
        </authorList>
    </citation>
    <scope>NUCLEOTIDE SEQUENCE [LARGE SCALE GENOMIC DNA]</scope>
</reference>
<dbReference type="SMART" id="SM00327">
    <property type="entry name" value="VWA"/>
    <property type="match status" value="1"/>
</dbReference>
<feature type="domain" description="VWFA" evidence="2">
    <location>
        <begin position="281"/>
        <end position="457"/>
    </location>
</feature>
<dbReference type="PANTHER" id="PTHR10338:SF108">
    <property type="entry name" value="INTER-ALPHA-TRYPSIN INHIBITOR HEAVY CHAIN H4-LIKE PROTEIN"/>
    <property type="match status" value="1"/>
</dbReference>